<sequence>MDQHLDFDSLINTQFPNPSGGETSNGAYLTTPSRQSFLPPVPSYPEIPATYQPFGTQDFSPLSRALSEPVPEFSMDMFLPQVSPSPSPFPNSPPPSLGGDYTVGLPPRPTVGGISVRGSGSGQPPINTHSVVMPGLNLGDNSRNMMYPKAVGETNLVVGENQSALFSSGSDGNKRKREAGKAVAPSSNDQLTASEMKRVMACEKLSGIAQTDVGKARRILSNRQSAARSKLRKAEYHASLEEKVKTHAAESQASKVLITQLESDKLEMAIQIKQLTVRLQESTTEKRLSSSLVQALSDQVRRLNGLLFGGGSYNGASGPNMQPLNPDMNQKLDNSQFHQPQINPGHFQ</sequence>
<dbReference type="EMBL" id="CACVBM020001066">
    <property type="protein sequence ID" value="CAA7028311.1"/>
    <property type="molecule type" value="Genomic_DNA"/>
</dbReference>
<feature type="region of interest" description="Disordered" evidence="6">
    <location>
        <begin position="1"/>
        <end position="33"/>
    </location>
</feature>
<feature type="compositionally biased region" description="Polar residues" evidence="6">
    <location>
        <begin position="317"/>
        <end position="342"/>
    </location>
</feature>
<organism evidence="8 9">
    <name type="scientific">Microthlaspi erraticum</name>
    <dbReference type="NCBI Taxonomy" id="1685480"/>
    <lineage>
        <taxon>Eukaryota</taxon>
        <taxon>Viridiplantae</taxon>
        <taxon>Streptophyta</taxon>
        <taxon>Embryophyta</taxon>
        <taxon>Tracheophyta</taxon>
        <taxon>Spermatophyta</taxon>
        <taxon>Magnoliopsida</taxon>
        <taxon>eudicotyledons</taxon>
        <taxon>Gunneridae</taxon>
        <taxon>Pentapetalae</taxon>
        <taxon>rosids</taxon>
        <taxon>malvids</taxon>
        <taxon>Brassicales</taxon>
        <taxon>Brassicaceae</taxon>
        <taxon>Coluteocarpeae</taxon>
        <taxon>Microthlaspi</taxon>
    </lineage>
</organism>
<dbReference type="SMART" id="SM00338">
    <property type="entry name" value="BRLZ"/>
    <property type="match status" value="1"/>
</dbReference>
<evidence type="ECO:0000256" key="4">
    <source>
        <dbReference type="ARBA" id="ARBA00023163"/>
    </source>
</evidence>
<keyword evidence="5" id="KW-0539">Nucleus</keyword>
<feature type="domain" description="BZIP" evidence="7">
    <location>
        <begin position="210"/>
        <end position="274"/>
    </location>
</feature>
<feature type="compositionally biased region" description="Polar residues" evidence="6">
    <location>
        <begin position="10"/>
        <end position="33"/>
    </location>
</feature>
<evidence type="ECO:0000313" key="9">
    <source>
        <dbReference type="Proteomes" id="UP000467841"/>
    </source>
</evidence>
<keyword evidence="4" id="KW-0804">Transcription</keyword>
<dbReference type="OrthoDB" id="1435597at2759"/>
<dbReference type="InterPro" id="IPR046347">
    <property type="entry name" value="bZIP_sf"/>
</dbReference>
<dbReference type="CDD" id="cd14703">
    <property type="entry name" value="bZIP_plant_RF2"/>
    <property type="match status" value="1"/>
</dbReference>
<dbReference type="GO" id="GO:0003700">
    <property type="term" value="F:DNA-binding transcription factor activity"/>
    <property type="evidence" value="ECO:0007669"/>
    <property type="project" value="InterPro"/>
</dbReference>
<feature type="region of interest" description="Disordered" evidence="6">
    <location>
        <begin position="317"/>
        <end position="348"/>
    </location>
</feature>
<dbReference type="AlphaFoldDB" id="A0A6D2IMF3"/>
<dbReference type="GO" id="GO:0005634">
    <property type="term" value="C:nucleus"/>
    <property type="evidence" value="ECO:0007669"/>
    <property type="project" value="UniProtKB-SubCell"/>
</dbReference>
<dbReference type="PANTHER" id="PTHR13690:SF80">
    <property type="entry name" value="BZIP TRANSCRIPTION FACTOR FAMILY PROTEIN-RELATED"/>
    <property type="match status" value="1"/>
</dbReference>
<feature type="region of interest" description="Disordered" evidence="6">
    <location>
        <begin position="164"/>
        <end position="190"/>
    </location>
</feature>
<dbReference type="InterPro" id="IPR004827">
    <property type="entry name" value="bZIP"/>
</dbReference>
<keyword evidence="9" id="KW-1185">Reference proteome</keyword>
<proteinExistence type="predicted"/>
<comment type="subcellular location">
    <subcellularLocation>
        <location evidence="1">Nucleus</location>
    </subcellularLocation>
</comment>
<dbReference type="SUPFAM" id="SSF57959">
    <property type="entry name" value="Leucine zipper domain"/>
    <property type="match status" value="1"/>
</dbReference>
<name>A0A6D2IMF3_9BRAS</name>
<dbReference type="Gene3D" id="1.20.5.170">
    <property type="match status" value="1"/>
</dbReference>
<accession>A0A6D2IMF3</accession>
<dbReference type="GO" id="GO:0003677">
    <property type="term" value="F:DNA binding"/>
    <property type="evidence" value="ECO:0007669"/>
    <property type="project" value="UniProtKB-KW"/>
</dbReference>
<evidence type="ECO:0000256" key="1">
    <source>
        <dbReference type="ARBA" id="ARBA00004123"/>
    </source>
</evidence>
<evidence type="ECO:0000256" key="5">
    <source>
        <dbReference type="ARBA" id="ARBA00023242"/>
    </source>
</evidence>
<evidence type="ECO:0000256" key="6">
    <source>
        <dbReference type="SAM" id="MobiDB-lite"/>
    </source>
</evidence>
<keyword evidence="3" id="KW-0238">DNA-binding</keyword>
<protein>
    <recommendedName>
        <fullName evidence="7">BZIP domain-containing protein</fullName>
    </recommendedName>
</protein>
<dbReference type="InterPro" id="IPR044759">
    <property type="entry name" value="bZIP_RF2"/>
</dbReference>
<dbReference type="Proteomes" id="UP000467841">
    <property type="component" value="Unassembled WGS sequence"/>
</dbReference>
<evidence type="ECO:0000256" key="2">
    <source>
        <dbReference type="ARBA" id="ARBA00023015"/>
    </source>
</evidence>
<comment type="caution">
    <text evidence="8">The sequence shown here is derived from an EMBL/GenBank/DDBJ whole genome shotgun (WGS) entry which is preliminary data.</text>
</comment>
<gene>
    <name evidence="8" type="ORF">MERR_LOCUS15546</name>
</gene>
<reference evidence="8" key="1">
    <citation type="submission" date="2020-01" db="EMBL/GenBank/DDBJ databases">
        <authorList>
            <person name="Mishra B."/>
        </authorList>
    </citation>
    <scope>NUCLEOTIDE SEQUENCE [LARGE SCALE GENOMIC DNA]</scope>
</reference>
<dbReference type="PANTHER" id="PTHR13690">
    <property type="entry name" value="TRANSCRIPTION FACTOR POSF21-RELATED"/>
    <property type="match status" value="1"/>
</dbReference>
<keyword evidence="2" id="KW-0805">Transcription regulation</keyword>
<evidence type="ECO:0000256" key="3">
    <source>
        <dbReference type="ARBA" id="ARBA00023125"/>
    </source>
</evidence>
<evidence type="ECO:0000259" key="7">
    <source>
        <dbReference type="SMART" id="SM00338"/>
    </source>
</evidence>
<evidence type="ECO:0000313" key="8">
    <source>
        <dbReference type="EMBL" id="CAA7028311.1"/>
    </source>
</evidence>